<dbReference type="HOGENOM" id="CLU_055165_0_0_1"/>
<reference evidence="3" key="2">
    <citation type="submission" date="2015-01" db="EMBL/GenBank/DDBJ databases">
        <title>Evolutionary Origins and Diversification of the Mycorrhizal Mutualists.</title>
        <authorList>
            <consortium name="DOE Joint Genome Institute"/>
            <consortium name="Mycorrhizal Genomics Consortium"/>
            <person name="Kohler A."/>
            <person name="Kuo A."/>
            <person name="Nagy L.G."/>
            <person name="Floudas D."/>
            <person name="Copeland A."/>
            <person name="Barry K.W."/>
            <person name="Cichocki N."/>
            <person name="Veneault-Fourrey C."/>
            <person name="LaButti K."/>
            <person name="Lindquist E.A."/>
            <person name="Lipzen A."/>
            <person name="Lundell T."/>
            <person name="Morin E."/>
            <person name="Murat C."/>
            <person name="Riley R."/>
            <person name="Ohm R."/>
            <person name="Sun H."/>
            <person name="Tunlid A."/>
            <person name="Henrissat B."/>
            <person name="Grigoriev I.V."/>
            <person name="Hibbett D.S."/>
            <person name="Martin F."/>
        </authorList>
    </citation>
    <scope>NUCLEOTIDE SEQUENCE [LARGE SCALE GENOMIC DNA]</scope>
    <source>
        <strain evidence="3">F 1598</strain>
    </source>
</reference>
<organism evidence="2 3">
    <name type="scientific">Piloderma croceum (strain F 1598)</name>
    <dbReference type="NCBI Taxonomy" id="765440"/>
    <lineage>
        <taxon>Eukaryota</taxon>
        <taxon>Fungi</taxon>
        <taxon>Dikarya</taxon>
        <taxon>Basidiomycota</taxon>
        <taxon>Agaricomycotina</taxon>
        <taxon>Agaricomycetes</taxon>
        <taxon>Agaricomycetidae</taxon>
        <taxon>Atheliales</taxon>
        <taxon>Atheliaceae</taxon>
        <taxon>Piloderma</taxon>
    </lineage>
</organism>
<dbReference type="Pfam" id="PF13391">
    <property type="entry name" value="HNH_2"/>
    <property type="match status" value="1"/>
</dbReference>
<dbReference type="STRING" id="765440.A0A0C3F8I9"/>
<accession>A0A0C3F8I9</accession>
<reference evidence="2 3" key="1">
    <citation type="submission" date="2014-04" db="EMBL/GenBank/DDBJ databases">
        <authorList>
            <consortium name="DOE Joint Genome Institute"/>
            <person name="Kuo A."/>
            <person name="Tarkka M."/>
            <person name="Buscot F."/>
            <person name="Kohler A."/>
            <person name="Nagy L.G."/>
            <person name="Floudas D."/>
            <person name="Copeland A."/>
            <person name="Barry K.W."/>
            <person name="Cichocki N."/>
            <person name="Veneault-Fourrey C."/>
            <person name="LaButti K."/>
            <person name="Lindquist E.A."/>
            <person name="Lipzen A."/>
            <person name="Lundell T."/>
            <person name="Morin E."/>
            <person name="Murat C."/>
            <person name="Sun H."/>
            <person name="Tunlid A."/>
            <person name="Henrissat B."/>
            <person name="Grigoriev I.V."/>
            <person name="Hibbett D.S."/>
            <person name="Martin F."/>
            <person name="Nordberg H.P."/>
            <person name="Cantor M.N."/>
            <person name="Hua S.X."/>
        </authorList>
    </citation>
    <scope>NUCLEOTIDE SEQUENCE [LARGE SCALE GENOMIC DNA]</scope>
    <source>
        <strain evidence="2 3">F 1598</strain>
    </source>
</reference>
<evidence type="ECO:0000259" key="1">
    <source>
        <dbReference type="Pfam" id="PF13391"/>
    </source>
</evidence>
<keyword evidence="3" id="KW-1185">Reference proteome</keyword>
<dbReference type="EMBL" id="KN833001">
    <property type="protein sequence ID" value="KIM81075.1"/>
    <property type="molecule type" value="Genomic_DNA"/>
</dbReference>
<gene>
    <name evidence="2" type="ORF">PILCRDRAFT_511889</name>
</gene>
<dbReference type="OrthoDB" id="2142759at2759"/>
<sequence length="336" mass="38870">MRVILHCEITAVTYLQYGSVSWSTFSTWLHILIHTNESWAIFDFDESSPDRHGARRFASHVIVPTGVYIVLQEDGSPVEVRLTNETARLRQPTHYNTPIQVSLQTLISSTAKRRTRRQLEHYLQRTRDRDGECLVTGLKSRTWSRLKAAHIFPRVHETEVRFSQSVAWLAKFLIHIQWSEKGYPILIIDTAPLLDLGGPTKIDSIQNVILMRSDLCDLWDNYEFGVDPDDNHRITAFINGLGDVHGLRLRLDHISDQRLRPLDVLFRDHFRQGVLKHMKGLGESMWDYEGNLSAGAFDLSRHEIWSNAEGKERLELELADRLFEHRVAQDLQRSDA</sequence>
<proteinExistence type="predicted"/>
<protein>
    <recommendedName>
        <fullName evidence="1">HNH nuclease domain-containing protein</fullName>
    </recommendedName>
</protein>
<name>A0A0C3F8I9_PILCF</name>
<dbReference type="InterPro" id="IPR003615">
    <property type="entry name" value="HNH_nuc"/>
</dbReference>
<dbReference type="InParanoid" id="A0A0C3F8I9"/>
<feature type="domain" description="HNH nuclease" evidence="1">
    <location>
        <begin position="133"/>
        <end position="227"/>
    </location>
</feature>
<evidence type="ECO:0000313" key="3">
    <source>
        <dbReference type="Proteomes" id="UP000054166"/>
    </source>
</evidence>
<evidence type="ECO:0000313" key="2">
    <source>
        <dbReference type="EMBL" id="KIM81075.1"/>
    </source>
</evidence>
<dbReference type="Proteomes" id="UP000054166">
    <property type="component" value="Unassembled WGS sequence"/>
</dbReference>
<dbReference type="AlphaFoldDB" id="A0A0C3F8I9"/>